<reference evidence="2" key="1">
    <citation type="journal article" date="2019" name="Int. J. Syst. Evol. Microbiol.">
        <title>The Global Catalogue of Microorganisms (GCM) 10K type strain sequencing project: providing services to taxonomists for standard genome sequencing and annotation.</title>
        <authorList>
            <consortium name="The Broad Institute Genomics Platform"/>
            <consortium name="The Broad Institute Genome Sequencing Center for Infectious Disease"/>
            <person name="Wu L."/>
            <person name="Ma J."/>
        </authorList>
    </citation>
    <scope>NUCLEOTIDE SEQUENCE [LARGE SCALE GENOMIC DNA]</scope>
    <source>
        <strain evidence="2">JCM 16540</strain>
    </source>
</reference>
<proteinExistence type="predicted"/>
<organism evidence="1 2">
    <name type="scientific">Microlunatus spumicola</name>
    <dbReference type="NCBI Taxonomy" id="81499"/>
    <lineage>
        <taxon>Bacteria</taxon>
        <taxon>Bacillati</taxon>
        <taxon>Actinomycetota</taxon>
        <taxon>Actinomycetes</taxon>
        <taxon>Propionibacteriales</taxon>
        <taxon>Propionibacteriaceae</taxon>
        <taxon>Microlunatus</taxon>
    </lineage>
</organism>
<protein>
    <submittedName>
        <fullName evidence="1">Uncharacterized protein</fullName>
    </submittedName>
</protein>
<dbReference type="Proteomes" id="UP001500767">
    <property type="component" value="Unassembled WGS sequence"/>
</dbReference>
<comment type="caution">
    <text evidence="1">The sequence shown here is derived from an EMBL/GenBank/DDBJ whole genome shotgun (WGS) entry which is preliminary data.</text>
</comment>
<name>A0ABP6WJM2_9ACTN</name>
<accession>A0ABP6WJM2</accession>
<dbReference type="EMBL" id="BAAAYR010000001">
    <property type="protein sequence ID" value="GAA3551410.1"/>
    <property type="molecule type" value="Genomic_DNA"/>
</dbReference>
<evidence type="ECO:0000313" key="1">
    <source>
        <dbReference type="EMBL" id="GAA3551410.1"/>
    </source>
</evidence>
<gene>
    <name evidence="1" type="ORF">GCM10022197_02930</name>
</gene>
<sequence length="79" mass="8492">MNLTVFRLPNHASACAAARGLQREGLTARAGVRHHLAYLTVRSDRTDVGALVRALEPGAVPVNVEHLPRPLPHEPALVS</sequence>
<keyword evidence="2" id="KW-1185">Reference proteome</keyword>
<dbReference type="RefSeq" id="WP_204912568.1">
    <property type="nucleotide sequence ID" value="NZ_BAAAYR010000001.1"/>
</dbReference>
<evidence type="ECO:0000313" key="2">
    <source>
        <dbReference type="Proteomes" id="UP001500767"/>
    </source>
</evidence>